<dbReference type="PANTHER" id="PTHR41247">
    <property type="entry name" value="HTH-TYPE TRANSCRIPTIONAL REPRESSOR YCNK"/>
    <property type="match status" value="1"/>
</dbReference>
<dbReference type="Proteomes" id="UP000030021">
    <property type="component" value="Unassembled WGS sequence"/>
</dbReference>
<evidence type="ECO:0000256" key="1">
    <source>
        <dbReference type="SAM" id="MobiDB-lite"/>
    </source>
</evidence>
<reference evidence="2 3" key="1">
    <citation type="submission" date="2013-01" db="EMBL/GenBank/DDBJ databases">
        <authorList>
            <person name="Fiebig A."/>
            <person name="Goeker M."/>
            <person name="Klenk H.-P.P."/>
        </authorList>
    </citation>
    <scope>NUCLEOTIDE SEQUENCE [LARGE SCALE GENOMIC DNA]</scope>
    <source>
        <strain evidence="2 3">DSM 17069</strain>
    </source>
</reference>
<sequence>MKWLPLLLLAITLAACKEDVATRPEPVPLTAEAVGHYCQMDLLEHPGPKAQVHLEGLDHPLFFSQVRDAIAYQRMPEQSHAITAIYVNDMAAPAASWEHPGAENWIDATAAHYVIGSDATGGMDAPELVPFLDAKDASDFADMRGGQVLRLAEVADAEVLSAVPIAPDSTDRAEEDDFEARLNQLSRERQN</sequence>
<proteinExistence type="predicted"/>
<organism evidence="2 3">
    <name type="scientific">Roseovarius mucosus DSM 17069</name>
    <dbReference type="NCBI Taxonomy" id="1288298"/>
    <lineage>
        <taxon>Bacteria</taxon>
        <taxon>Pseudomonadati</taxon>
        <taxon>Pseudomonadota</taxon>
        <taxon>Alphaproteobacteria</taxon>
        <taxon>Rhodobacterales</taxon>
        <taxon>Roseobacteraceae</taxon>
        <taxon>Roseovarius</taxon>
    </lineage>
</organism>
<dbReference type="OrthoDB" id="7354657at2"/>
<dbReference type="AlphaFoldDB" id="A0A0A0HHF4"/>
<dbReference type="PROSITE" id="PS51257">
    <property type="entry name" value="PROKAR_LIPOPROTEIN"/>
    <property type="match status" value="1"/>
</dbReference>
<dbReference type="PATRIC" id="fig|1288298.3.peg.2872"/>
<protein>
    <submittedName>
        <fullName evidence="2">Putative lipoprotein involved in nitrous oxide reduction</fullName>
    </submittedName>
</protein>
<comment type="caution">
    <text evidence="2">The sequence shown here is derived from an EMBL/GenBank/DDBJ whole genome shotgun (WGS) entry which is preliminary data.</text>
</comment>
<evidence type="ECO:0000313" key="2">
    <source>
        <dbReference type="EMBL" id="KGM86565.1"/>
    </source>
</evidence>
<dbReference type="HOGENOM" id="CLU_096026_0_1_5"/>
<accession>A0A0A0HHF4</accession>
<dbReference type="RefSeq" id="WP_037268286.1">
    <property type="nucleotide sequence ID" value="NZ_KN293975.1"/>
</dbReference>
<evidence type="ECO:0000313" key="3">
    <source>
        <dbReference type="Proteomes" id="UP000030021"/>
    </source>
</evidence>
<dbReference type="STRING" id="215743.ROSMUCSMR3_03387"/>
<dbReference type="InterPro" id="IPR008719">
    <property type="entry name" value="N2O_reductase_NosL"/>
</dbReference>
<keyword evidence="2" id="KW-0449">Lipoprotein</keyword>
<dbReference type="Gene3D" id="3.30.70.2060">
    <property type="match status" value="1"/>
</dbReference>
<dbReference type="PANTHER" id="PTHR41247:SF1">
    <property type="entry name" value="HTH-TYPE TRANSCRIPTIONAL REPRESSOR YCNK"/>
    <property type="match status" value="1"/>
</dbReference>
<dbReference type="SUPFAM" id="SSF160387">
    <property type="entry name" value="NosL/MerB-like"/>
    <property type="match status" value="1"/>
</dbReference>
<feature type="region of interest" description="Disordered" evidence="1">
    <location>
        <begin position="165"/>
        <end position="191"/>
    </location>
</feature>
<dbReference type="EMBL" id="AONH01000016">
    <property type="protein sequence ID" value="KGM86565.1"/>
    <property type="molecule type" value="Genomic_DNA"/>
</dbReference>
<gene>
    <name evidence="2" type="ORF">rosmuc_02853</name>
</gene>
<dbReference type="Pfam" id="PF05573">
    <property type="entry name" value="NosL"/>
    <property type="match status" value="1"/>
</dbReference>
<name>A0A0A0HHF4_9RHOB</name>
<dbReference type="eggNOG" id="COG4314">
    <property type="taxonomic scope" value="Bacteria"/>
</dbReference>
<dbReference type="Gene3D" id="3.30.70.2050">
    <property type="match status" value="1"/>
</dbReference>